<feature type="transmembrane region" description="Helical" evidence="6">
    <location>
        <begin position="378"/>
        <end position="401"/>
    </location>
</feature>
<evidence type="ECO:0000256" key="2">
    <source>
        <dbReference type="ARBA" id="ARBA00022475"/>
    </source>
</evidence>
<dbReference type="RefSeq" id="WP_011138304.1">
    <property type="nucleotide sequence ID" value="NC_005090.1"/>
</dbReference>
<feature type="transmembrane region" description="Helical" evidence="6">
    <location>
        <begin position="148"/>
        <end position="173"/>
    </location>
</feature>
<evidence type="ECO:0000256" key="3">
    <source>
        <dbReference type="ARBA" id="ARBA00022692"/>
    </source>
</evidence>
<dbReference type="InterPro" id="IPR004477">
    <property type="entry name" value="ComEC_N"/>
</dbReference>
<comment type="subcellular location">
    <subcellularLocation>
        <location evidence="1">Cell membrane</location>
        <topology evidence="1">Multi-pass membrane protein</topology>
    </subcellularLocation>
</comment>
<dbReference type="InterPro" id="IPR052159">
    <property type="entry name" value="Competence_DNA_uptake"/>
</dbReference>
<dbReference type="AlphaFoldDB" id="Q7MAB2"/>
<dbReference type="STRING" id="273121.WS0355"/>
<dbReference type="eggNOG" id="COG0658">
    <property type="taxonomic scope" value="Bacteria"/>
</dbReference>
<dbReference type="GO" id="GO:0005886">
    <property type="term" value="C:plasma membrane"/>
    <property type="evidence" value="ECO:0007669"/>
    <property type="project" value="UniProtKB-SubCell"/>
</dbReference>
<dbReference type="Proteomes" id="UP000000422">
    <property type="component" value="Chromosome"/>
</dbReference>
<accession>Q7MAB2</accession>
<evidence type="ECO:0000256" key="5">
    <source>
        <dbReference type="ARBA" id="ARBA00023136"/>
    </source>
</evidence>
<evidence type="ECO:0000256" key="4">
    <source>
        <dbReference type="ARBA" id="ARBA00022989"/>
    </source>
</evidence>
<feature type="domain" description="ComEC/Rec2-related protein" evidence="7">
    <location>
        <begin position="137"/>
        <end position="389"/>
    </location>
</feature>
<evidence type="ECO:0000259" key="7">
    <source>
        <dbReference type="Pfam" id="PF03772"/>
    </source>
</evidence>
<feature type="transmembrane region" description="Helical" evidence="6">
    <location>
        <begin position="311"/>
        <end position="332"/>
    </location>
</feature>
<dbReference type="KEGG" id="wsu:WS0355"/>
<evidence type="ECO:0000256" key="6">
    <source>
        <dbReference type="SAM" id="Phobius"/>
    </source>
</evidence>
<feature type="transmembrane region" description="Helical" evidence="6">
    <location>
        <begin position="286"/>
        <end position="305"/>
    </location>
</feature>
<keyword evidence="5 6" id="KW-0472">Membrane</keyword>
<dbReference type="HOGENOM" id="CLU_054204_0_0_7"/>
<keyword evidence="2" id="KW-1003">Cell membrane</keyword>
<gene>
    <name evidence="8" type="primary">COMEC</name>
    <name evidence="8" type="ordered locus">WS0355</name>
</gene>
<dbReference type="PANTHER" id="PTHR30619:SF7">
    <property type="entry name" value="BETA-LACTAMASE DOMAIN PROTEIN"/>
    <property type="match status" value="1"/>
</dbReference>
<evidence type="ECO:0000256" key="1">
    <source>
        <dbReference type="ARBA" id="ARBA00004651"/>
    </source>
</evidence>
<dbReference type="NCBIfam" id="TIGR00360">
    <property type="entry name" value="ComEC_N-term"/>
    <property type="match status" value="1"/>
</dbReference>
<name>Q7MAB2_WOLSU</name>
<feature type="transmembrane region" description="Helical" evidence="6">
    <location>
        <begin position="193"/>
        <end position="215"/>
    </location>
</feature>
<protein>
    <submittedName>
        <fullName evidence="8">DNA TRANSFER PROTEIN</fullName>
    </submittedName>
</protein>
<dbReference type="Pfam" id="PF03772">
    <property type="entry name" value="Competence"/>
    <property type="match status" value="1"/>
</dbReference>
<feature type="transmembrane region" description="Helical" evidence="6">
    <location>
        <begin position="254"/>
        <end position="274"/>
    </location>
</feature>
<proteinExistence type="predicted"/>
<evidence type="ECO:0000313" key="9">
    <source>
        <dbReference type="Proteomes" id="UP000000422"/>
    </source>
</evidence>
<feature type="transmembrane region" description="Helical" evidence="6">
    <location>
        <begin position="344"/>
        <end position="366"/>
    </location>
</feature>
<evidence type="ECO:0000313" key="8">
    <source>
        <dbReference type="EMBL" id="CAE09504.1"/>
    </source>
</evidence>
<dbReference type="EMBL" id="BX571658">
    <property type="protein sequence ID" value="CAE09504.1"/>
    <property type="molecule type" value="Genomic_DNA"/>
</dbReference>
<keyword evidence="3 6" id="KW-0812">Transmembrane</keyword>
<feature type="transmembrane region" description="Helical" evidence="6">
    <location>
        <begin position="227"/>
        <end position="248"/>
    </location>
</feature>
<reference evidence="8 9" key="1">
    <citation type="journal article" date="2003" name="Proc. Natl. Acad. Sci. U.S.A.">
        <title>Complete genome sequence and analysis of Wolinella succinogenes.</title>
        <authorList>
            <person name="Baar C."/>
            <person name="Eppinger M."/>
            <person name="Raddatz G."/>
            <person name="Simon JM."/>
            <person name="Lanz C."/>
            <person name="Klimmek O."/>
            <person name="Nandakumar R."/>
            <person name="Gross R."/>
            <person name="Rosinus A."/>
            <person name="Keller H."/>
            <person name="Jagtap P."/>
            <person name="Linke B."/>
            <person name="Meyer F."/>
            <person name="Lederer H."/>
            <person name="Schuster S.C."/>
        </authorList>
    </citation>
    <scope>NUCLEOTIDE SEQUENCE [LARGE SCALE GENOMIC DNA]</scope>
    <source>
        <strain evidence="9">ATCC 29543 / DSM 1740 / CCUG 13145 / JCM 31913 / LMG 7466 / NCTC 11488 / FDC 602W</strain>
    </source>
</reference>
<sequence length="402" mass="46325">MALLVGLLSWGFEYHAFKKLREEPKNRLQAQVLLQYTKKDEKGERIVLKLRTQEGVQFYTTTKEPLQDLTFRYVSLTILPQKITFLDYLKGFYAPSYWIILRPERDFRGPLRAWIEGQHKEALAGSLYRTLFLADPLEKSLREGASRLGISHLLAISGFHLGVLSGVLWGIFWFPYRFLQRRFFPYRNAFYDLGALTLLCMFGYLLLLGGSPSFLRALAMGVWGYFLLHRGVKILSFSSLLAVGIMLVALFPRLLFSVGFFLSMMGVFLIFLHLRHTAHLKGWVNFILLNLCLYFWMLIPVHSIFETFSPYQLFSPLLTMLFTLFYPLALFLHLVGGGGMGDDWVLFGLLGGYESISVRATWPWMAGYGILALLAMRYLWAYVGFGALCMSFFFYAIYLFLG</sequence>
<dbReference type="PANTHER" id="PTHR30619">
    <property type="entry name" value="DNA INTERNALIZATION/COMPETENCE PROTEIN COMEC/REC2"/>
    <property type="match status" value="1"/>
</dbReference>
<organism evidence="9">
    <name type="scientific">Wolinella succinogenes (strain ATCC 29543 / DSM 1740 / CCUG 13145 / JCM 31913 / LMG 7466 / NCTC 11488 / FDC 602W)</name>
    <name type="common">Vibrio succinogenes</name>
    <dbReference type="NCBI Taxonomy" id="273121"/>
    <lineage>
        <taxon>Bacteria</taxon>
        <taxon>Pseudomonadati</taxon>
        <taxon>Campylobacterota</taxon>
        <taxon>Epsilonproteobacteria</taxon>
        <taxon>Campylobacterales</taxon>
        <taxon>Helicobacteraceae</taxon>
        <taxon>Wolinella</taxon>
    </lineage>
</organism>
<keyword evidence="9" id="KW-1185">Reference proteome</keyword>
<keyword evidence="4 6" id="KW-1133">Transmembrane helix</keyword>